<dbReference type="NCBIfam" id="TIGR00597">
    <property type="entry name" value="rad10"/>
    <property type="match status" value="1"/>
</dbReference>
<evidence type="ECO:0000313" key="9">
    <source>
        <dbReference type="Proteomes" id="UP000236319"/>
    </source>
</evidence>
<dbReference type="Gene3D" id="1.10.150.20">
    <property type="entry name" value="5' to 3' exonuclease, C-terminal subdomain"/>
    <property type="match status" value="1"/>
</dbReference>
<evidence type="ECO:0000256" key="6">
    <source>
        <dbReference type="ARBA" id="ARBA00023242"/>
    </source>
</evidence>
<dbReference type="GO" id="GO:0003684">
    <property type="term" value="F:damaged DNA binding"/>
    <property type="evidence" value="ECO:0007669"/>
    <property type="project" value="InterPro"/>
</dbReference>
<dbReference type="AlphaFoldDB" id="A0A2H6KHW6"/>
<keyword evidence="5" id="KW-0234">DNA repair</keyword>
<comment type="subcellular location">
    <subcellularLocation>
        <location evidence="1">Nucleus</location>
    </subcellularLocation>
</comment>
<evidence type="ECO:0000313" key="8">
    <source>
        <dbReference type="EMBL" id="GBE62571.1"/>
    </source>
</evidence>
<comment type="similarity">
    <text evidence="2">Belongs to the ERCC1/RAD10/SWI10 family.</text>
</comment>
<accession>A0A2H6KHW6</accession>
<dbReference type="InterPro" id="IPR010994">
    <property type="entry name" value="RuvA_2-like"/>
</dbReference>
<organism evidence="8 9">
    <name type="scientific">Babesia ovata</name>
    <dbReference type="NCBI Taxonomy" id="189622"/>
    <lineage>
        <taxon>Eukaryota</taxon>
        <taxon>Sar</taxon>
        <taxon>Alveolata</taxon>
        <taxon>Apicomplexa</taxon>
        <taxon>Aconoidasida</taxon>
        <taxon>Piroplasmida</taxon>
        <taxon>Babesiidae</taxon>
        <taxon>Babesia</taxon>
    </lineage>
</organism>
<dbReference type="InterPro" id="IPR004579">
    <property type="entry name" value="ERCC1/RAD10/SWI10"/>
</dbReference>
<dbReference type="InterPro" id="IPR011335">
    <property type="entry name" value="Restrct_endonuc-II-like"/>
</dbReference>
<dbReference type="OrthoDB" id="10262814at2759"/>
<feature type="domain" description="ERCC1-like central" evidence="7">
    <location>
        <begin position="14"/>
        <end position="127"/>
    </location>
</feature>
<dbReference type="GO" id="GO:0006302">
    <property type="term" value="P:double-strand break repair"/>
    <property type="evidence" value="ECO:0007669"/>
    <property type="project" value="UniProtKB-ARBA"/>
</dbReference>
<dbReference type="EMBL" id="BDSA01000005">
    <property type="protein sequence ID" value="GBE62571.1"/>
    <property type="molecule type" value="Genomic_DNA"/>
</dbReference>
<dbReference type="GeneID" id="39876341"/>
<dbReference type="GO" id="GO:0006312">
    <property type="term" value="P:mitotic recombination"/>
    <property type="evidence" value="ECO:0007669"/>
    <property type="project" value="TreeGrafter"/>
</dbReference>
<dbReference type="PANTHER" id="PTHR12749">
    <property type="entry name" value="EXCISION REPAIR CROSS-COMPLEMENTING 1 ERCC1"/>
    <property type="match status" value="1"/>
</dbReference>
<evidence type="ECO:0000256" key="3">
    <source>
        <dbReference type="ARBA" id="ARBA00022763"/>
    </source>
</evidence>
<dbReference type="Proteomes" id="UP000236319">
    <property type="component" value="Unassembled WGS sequence"/>
</dbReference>
<proteinExistence type="inferred from homology"/>
<dbReference type="SUPFAM" id="SSF47781">
    <property type="entry name" value="RuvA domain 2-like"/>
    <property type="match status" value="1"/>
</dbReference>
<dbReference type="SUPFAM" id="SSF52980">
    <property type="entry name" value="Restriction endonuclease-like"/>
    <property type="match status" value="1"/>
</dbReference>
<evidence type="ECO:0000256" key="2">
    <source>
        <dbReference type="ARBA" id="ARBA00008283"/>
    </source>
</evidence>
<protein>
    <submittedName>
        <fullName evidence="8">DNA excision repair ERCC-1</fullName>
    </submittedName>
</protein>
<evidence type="ECO:0000259" key="7">
    <source>
        <dbReference type="Pfam" id="PF03834"/>
    </source>
</evidence>
<dbReference type="RefSeq" id="XP_028868814.1">
    <property type="nucleotide sequence ID" value="XM_029012981.1"/>
</dbReference>
<dbReference type="Gene3D" id="3.40.50.10130">
    <property type="match status" value="1"/>
</dbReference>
<dbReference type="Pfam" id="PF03834">
    <property type="entry name" value="Rad10"/>
    <property type="match status" value="1"/>
</dbReference>
<comment type="caution">
    <text evidence="8">The sequence shown here is derived from an EMBL/GenBank/DDBJ whole genome shotgun (WGS) entry which is preliminary data.</text>
</comment>
<dbReference type="InterPro" id="IPR047260">
    <property type="entry name" value="ERCC1-like_central_dom"/>
</dbReference>
<gene>
    <name evidence="8" type="ORF">BOVATA_040640</name>
</gene>
<dbReference type="GO" id="GO:0070914">
    <property type="term" value="P:UV-damage excision repair"/>
    <property type="evidence" value="ECO:0007669"/>
    <property type="project" value="TreeGrafter"/>
</dbReference>
<dbReference type="VEuPathDB" id="PiroplasmaDB:BOVATA_040640"/>
<evidence type="ECO:0000256" key="4">
    <source>
        <dbReference type="ARBA" id="ARBA00023125"/>
    </source>
</evidence>
<keyword evidence="9" id="KW-1185">Reference proteome</keyword>
<name>A0A2H6KHW6_9APIC</name>
<keyword evidence="6" id="KW-0539">Nucleus</keyword>
<keyword evidence="4" id="KW-0238">DNA-binding</keyword>
<dbReference type="GO" id="GO:0000110">
    <property type="term" value="C:nucleotide-excision repair factor 1 complex"/>
    <property type="evidence" value="ECO:0007669"/>
    <property type="project" value="TreeGrafter"/>
</dbReference>
<sequence length="208" mass="23788">MDPEAATQGEKHCIVVSPRQRGNPLIRHFVNVTCVEGETHYDYKLTESIQALFLSLKYHRMHRGYIGARLKHLRQHRVKNPFIVCQVDIEDPQDTIAEITVITFTLGYRMLLSWSARESAAVLEALKIDGHKGLEFLNPRLEQPHLQIVQRIIASIRHVNNTDSIAIASRCSTVKQLMQIKPEQLENIHGLGKRKVKAILSAFNDTFF</sequence>
<dbReference type="CDD" id="cd22325">
    <property type="entry name" value="ERCC1_C-like"/>
    <property type="match status" value="1"/>
</dbReference>
<reference evidence="8 9" key="1">
    <citation type="journal article" date="2017" name="BMC Genomics">
        <title>Whole-genome assembly of Babesia ovata and comparative genomics between closely related pathogens.</title>
        <authorList>
            <person name="Yamagishi J."/>
            <person name="Asada M."/>
            <person name="Hakimi H."/>
            <person name="Tanaka T.Q."/>
            <person name="Sugimoto C."/>
            <person name="Kawazu S."/>
        </authorList>
    </citation>
    <scope>NUCLEOTIDE SEQUENCE [LARGE SCALE GENOMIC DNA]</scope>
    <source>
        <strain evidence="8 9">Miyake</strain>
    </source>
</reference>
<dbReference type="PANTHER" id="PTHR12749:SF0">
    <property type="entry name" value="DNA EXCISION REPAIR PROTEIN ERCC-1"/>
    <property type="match status" value="1"/>
</dbReference>
<keyword evidence="3" id="KW-0227">DNA damage</keyword>
<evidence type="ECO:0000256" key="5">
    <source>
        <dbReference type="ARBA" id="ARBA00023204"/>
    </source>
</evidence>
<dbReference type="GO" id="GO:0070522">
    <property type="term" value="C:ERCC4-ERCC1 complex"/>
    <property type="evidence" value="ECO:0007669"/>
    <property type="project" value="TreeGrafter"/>
</dbReference>
<evidence type="ECO:0000256" key="1">
    <source>
        <dbReference type="ARBA" id="ARBA00004123"/>
    </source>
</evidence>
<dbReference type="GO" id="GO:0003697">
    <property type="term" value="F:single-stranded DNA binding"/>
    <property type="evidence" value="ECO:0007669"/>
    <property type="project" value="TreeGrafter"/>
</dbReference>